<keyword evidence="7" id="KW-1185">Reference proteome</keyword>
<dbReference type="SUPFAM" id="SSF48498">
    <property type="entry name" value="Tetracyclin repressor-like, C-terminal domain"/>
    <property type="match status" value="1"/>
</dbReference>
<dbReference type="InterPro" id="IPR009057">
    <property type="entry name" value="Homeodomain-like_sf"/>
</dbReference>
<dbReference type="PANTHER" id="PTHR47506:SF1">
    <property type="entry name" value="HTH-TYPE TRANSCRIPTIONAL REGULATOR YJDC"/>
    <property type="match status" value="1"/>
</dbReference>
<dbReference type="SUPFAM" id="SSF46689">
    <property type="entry name" value="Homeodomain-like"/>
    <property type="match status" value="1"/>
</dbReference>
<evidence type="ECO:0000256" key="2">
    <source>
        <dbReference type="ARBA" id="ARBA00023125"/>
    </source>
</evidence>
<dbReference type="InterPro" id="IPR036271">
    <property type="entry name" value="Tet_transcr_reg_TetR-rel_C_sf"/>
</dbReference>
<accession>A0ABV3TUI9</accession>
<proteinExistence type="predicted"/>
<dbReference type="Gene3D" id="1.10.10.60">
    <property type="entry name" value="Homeodomain-like"/>
    <property type="match status" value="1"/>
</dbReference>
<comment type="caution">
    <text evidence="6">The sequence shown here is derived from an EMBL/GenBank/DDBJ whole genome shotgun (WGS) entry which is preliminary data.</text>
</comment>
<dbReference type="RefSeq" id="WP_368375363.1">
    <property type="nucleotide sequence ID" value="NZ_JBFRYB010000001.1"/>
</dbReference>
<organism evidence="6 7">
    <name type="scientific">Zhongshania arctica</name>
    <dbReference type="NCBI Taxonomy" id="3238302"/>
    <lineage>
        <taxon>Bacteria</taxon>
        <taxon>Pseudomonadati</taxon>
        <taxon>Pseudomonadota</taxon>
        <taxon>Gammaproteobacteria</taxon>
        <taxon>Cellvibrionales</taxon>
        <taxon>Spongiibacteraceae</taxon>
        <taxon>Zhongshania</taxon>
    </lineage>
</organism>
<gene>
    <name evidence="6" type="ORF">AB4875_07135</name>
</gene>
<keyword evidence="1" id="KW-0805">Transcription regulation</keyword>
<keyword evidence="2 4" id="KW-0238">DNA-binding</keyword>
<name>A0ABV3TUI9_9GAMM</name>
<sequence length="193" mass="21448">MPWEKKFDENTALEKAMQVFWSKGFDSASMANLIAETGINRGSLYNAYGGKRALFVKALLKYDQENRKAILAQLEALDDPRSAIYNFFDNTVANTVADTERKGCFLFNTVLDSGSHGEEVNTIVANGLREIEGFFRRSIEVGQMRGDIRKDIDPQSKAKAMLALALSIRVLGRGAYTETALRTIAAEAKQLID</sequence>
<evidence type="ECO:0000256" key="3">
    <source>
        <dbReference type="ARBA" id="ARBA00023163"/>
    </source>
</evidence>
<dbReference type="EMBL" id="JBFRYB010000001">
    <property type="protein sequence ID" value="MEX1665257.1"/>
    <property type="molecule type" value="Genomic_DNA"/>
</dbReference>
<evidence type="ECO:0000256" key="4">
    <source>
        <dbReference type="PROSITE-ProRule" id="PRU00335"/>
    </source>
</evidence>
<dbReference type="Pfam" id="PF00440">
    <property type="entry name" value="TetR_N"/>
    <property type="match status" value="1"/>
</dbReference>
<dbReference type="PROSITE" id="PS50977">
    <property type="entry name" value="HTH_TETR_2"/>
    <property type="match status" value="1"/>
</dbReference>
<evidence type="ECO:0000313" key="7">
    <source>
        <dbReference type="Proteomes" id="UP001557484"/>
    </source>
</evidence>
<keyword evidence="3" id="KW-0804">Transcription</keyword>
<feature type="domain" description="HTH tetR-type" evidence="5">
    <location>
        <begin position="6"/>
        <end position="66"/>
    </location>
</feature>
<dbReference type="InterPro" id="IPR011075">
    <property type="entry name" value="TetR_C"/>
</dbReference>
<evidence type="ECO:0000313" key="6">
    <source>
        <dbReference type="EMBL" id="MEX1665257.1"/>
    </source>
</evidence>
<evidence type="ECO:0000256" key="1">
    <source>
        <dbReference type="ARBA" id="ARBA00023015"/>
    </source>
</evidence>
<feature type="DNA-binding region" description="H-T-H motif" evidence="4">
    <location>
        <begin position="29"/>
        <end position="48"/>
    </location>
</feature>
<dbReference type="PANTHER" id="PTHR47506">
    <property type="entry name" value="TRANSCRIPTIONAL REGULATORY PROTEIN"/>
    <property type="match status" value="1"/>
</dbReference>
<dbReference type="InterPro" id="IPR001647">
    <property type="entry name" value="HTH_TetR"/>
</dbReference>
<dbReference type="Pfam" id="PF16925">
    <property type="entry name" value="TetR_C_13"/>
    <property type="match status" value="1"/>
</dbReference>
<reference evidence="6 7" key="1">
    <citation type="journal article" date="2011" name="Int. J. Syst. Evol. Microbiol.">
        <title>Zhongshania antarctica gen. nov., sp. nov. and Zhongshania guokunii sp. nov., gammaproteobacteria respectively isolated from coastal attached (fast) ice and surface seawater of the Antarctic.</title>
        <authorList>
            <person name="Li H.J."/>
            <person name="Zhang X.Y."/>
            <person name="Chen C.X."/>
            <person name="Zhang Y.J."/>
            <person name="Gao Z.M."/>
            <person name="Yu Y."/>
            <person name="Chen X.L."/>
            <person name="Chen B."/>
            <person name="Zhang Y.Z."/>
        </authorList>
    </citation>
    <scope>NUCLEOTIDE SEQUENCE [LARGE SCALE GENOMIC DNA]</scope>
    <source>
        <strain evidence="6 7">R06B22</strain>
    </source>
</reference>
<evidence type="ECO:0000259" key="5">
    <source>
        <dbReference type="PROSITE" id="PS50977"/>
    </source>
</evidence>
<protein>
    <submittedName>
        <fullName evidence="6">TetR/AcrR family transcriptional regulator</fullName>
    </submittedName>
</protein>
<dbReference type="Gene3D" id="1.10.357.10">
    <property type="entry name" value="Tetracycline Repressor, domain 2"/>
    <property type="match status" value="1"/>
</dbReference>
<dbReference type="Proteomes" id="UP001557484">
    <property type="component" value="Unassembled WGS sequence"/>
</dbReference>